<keyword evidence="6" id="KW-1185">Reference proteome</keyword>
<sequence length="588" mass="65884">MDEGASSTTRRDLLAGTGVGISSAFAGCSEVFWSRAENAGPDQIELDIKTVPADDDPFAAMILSQLRENFQAAGIDVAHVPSAKADLHREVLLERDYDVFVVRHPGFDDYDALYGLLHSQFVSERGWQNPFQFSDRTVDELLEEQRSAENRRRDVLSELVEFLEETAPYTVVAFPERTGGTRRETDASVPPHDPYEYVDLMAREPADGPRENPIAVGVSGEALANRLNPVVVDRNRIPGLLDLLYDPLVRNPHTEEYVPWLAESVSWHEADQLRATVTLRDGATWHDETPLTADDVVFTNRFLNDTALGDVEGHIPAQRFRSRQTLVSEIERLDASTVRFSFGNTVTDPETYPNRSVAVRALTVPLLPEHIWDARSEVIAERQTDALVSDNEEPVGSGLFSIDDVTSDQVDLQPFDEHVLREQSADRPAVFDGFSQYTGIQFRIDPNPGAMVDALREGMTDVTATTLPSDQIETVQNDDGTRLLTGQTPAFYMVGYNHQRTPLGNHRFRQILSRLVDRDYVVEEFFDGFAEPATTKRSLLGIFEDDREDDTTSTVATFPGTDGEIDVEEVRSLFEAAGYHYEEERLLE</sequence>
<dbReference type="GO" id="GO:1904680">
    <property type="term" value="F:peptide transmembrane transporter activity"/>
    <property type="evidence" value="ECO:0007669"/>
    <property type="project" value="TreeGrafter"/>
</dbReference>
<name>A0A3N6M8I5_9EURY</name>
<dbReference type="Proteomes" id="UP000273828">
    <property type="component" value="Unassembled WGS sequence"/>
</dbReference>
<reference evidence="5 6" key="1">
    <citation type="submission" date="2018-10" db="EMBL/GenBank/DDBJ databases">
        <title>Natrarchaeobius chitinivorans gen. nov., sp. nov., and Natrarchaeobius haloalkaliphilus sp. nov., alkaliphilic, chitin-utilizing haloarchaea from hypersaline alkaline lakes.</title>
        <authorList>
            <person name="Sorokin D.Y."/>
            <person name="Elcheninov A.G."/>
            <person name="Kostrikina N.A."/>
            <person name="Bale N.J."/>
            <person name="Sinninghe Damste J.S."/>
            <person name="Khijniak T.V."/>
            <person name="Kublanov I.V."/>
            <person name="Toshchakov S.V."/>
        </authorList>
    </citation>
    <scope>NUCLEOTIDE SEQUENCE [LARGE SCALE GENOMIC DNA]</scope>
    <source>
        <strain evidence="5 6">AArcht-Sl</strain>
    </source>
</reference>
<evidence type="ECO:0000313" key="6">
    <source>
        <dbReference type="Proteomes" id="UP000273828"/>
    </source>
</evidence>
<keyword evidence="3" id="KW-0732">Signal</keyword>
<dbReference type="SUPFAM" id="SSF53850">
    <property type="entry name" value="Periplasmic binding protein-like II"/>
    <property type="match status" value="2"/>
</dbReference>
<evidence type="ECO:0000256" key="2">
    <source>
        <dbReference type="ARBA" id="ARBA00022448"/>
    </source>
</evidence>
<dbReference type="InterPro" id="IPR039424">
    <property type="entry name" value="SBP_5"/>
</dbReference>
<keyword evidence="2" id="KW-0813">Transport</keyword>
<dbReference type="PANTHER" id="PTHR30290:SF9">
    <property type="entry name" value="OLIGOPEPTIDE-BINDING PROTEIN APPA"/>
    <property type="match status" value="1"/>
</dbReference>
<dbReference type="Pfam" id="PF00496">
    <property type="entry name" value="SBP_bac_5"/>
    <property type="match status" value="1"/>
</dbReference>
<dbReference type="Gene3D" id="3.40.190.10">
    <property type="entry name" value="Periplasmic binding protein-like II"/>
    <property type="match status" value="1"/>
</dbReference>
<dbReference type="RefSeq" id="WP_124177856.1">
    <property type="nucleotide sequence ID" value="NZ_REFY01000003.1"/>
</dbReference>
<dbReference type="GO" id="GO:0015833">
    <property type="term" value="P:peptide transport"/>
    <property type="evidence" value="ECO:0007669"/>
    <property type="project" value="TreeGrafter"/>
</dbReference>
<protein>
    <submittedName>
        <fullName evidence="5">ABC transporter substrate-binding protein</fullName>
    </submittedName>
</protein>
<feature type="domain" description="Solute-binding protein family 5" evidence="4">
    <location>
        <begin position="256"/>
        <end position="582"/>
    </location>
</feature>
<dbReference type="EMBL" id="REFY01000003">
    <property type="protein sequence ID" value="RQG89776.1"/>
    <property type="molecule type" value="Genomic_DNA"/>
</dbReference>
<dbReference type="AlphaFoldDB" id="A0A3N6M8I5"/>
<organism evidence="5 6">
    <name type="scientific">Natrarchaeobius halalkaliphilus</name>
    <dbReference type="NCBI Taxonomy" id="1679091"/>
    <lineage>
        <taxon>Archaea</taxon>
        <taxon>Methanobacteriati</taxon>
        <taxon>Methanobacteriota</taxon>
        <taxon>Stenosarchaea group</taxon>
        <taxon>Halobacteria</taxon>
        <taxon>Halobacteriales</taxon>
        <taxon>Natrialbaceae</taxon>
        <taxon>Natrarchaeobius</taxon>
    </lineage>
</organism>
<accession>A0A3N6M8I5</accession>
<comment type="similarity">
    <text evidence="1">Belongs to the bacterial solute-binding protein 5 family.</text>
</comment>
<comment type="caution">
    <text evidence="5">The sequence shown here is derived from an EMBL/GenBank/DDBJ whole genome shotgun (WGS) entry which is preliminary data.</text>
</comment>
<evidence type="ECO:0000256" key="1">
    <source>
        <dbReference type="ARBA" id="ARBA00005695"/>
    </source>
</evidence>
<proteinExistence type="inferred from homology"/>
<dbReference type="CDD" id="cd00995">
    <property type="entry name" value="PBP2_NikA_DppA_OppA_like"/>
    <property type="match status" value="1"/>
</dbReference>
<dbReference type="PANTHER" id="PTHR30290">
    <property type="entry name" value="PERIPLASMIC BINDING COMPONENT OF ABC TRANSPORTER"/>
    <property type="match status" value="1"/>
</dbReference>
<evidence type="ECO:0000313" key="5">
    <source>
        <dbReference type="EMBL" id="RQG89776.1"/>
    </source>
</evidence>
<gene>
    <name evidence="5" type="ORF">EA462_07085</name>
</gene>
<dbReference type="OrthoDB" id="233597at2157"/>
<evidence type="ECO:0000259" key="4">
    <source>
        <dbReference type="Pfam" id="PF00496"/>
    </source>
</evidence>
<dbReference type="InterPro" id="IPR000914">
    <property type="entry name" value="SBP_5_dom"/>
</dbReference>
<evidence type="ECO:0000256" key="3">
    <source>
        <dbReference type="ARBA" id="ARBA00022729"/>
    </source>
</evidence>
<dbReference type="Gene3D" id="3.10.105.10">
    <property type="entry name" value="Dipeptide-binding Protein, Domain 3"/>
    <property type="match status" value="2"/>
</dbReference>